<keyword evidence="4 7" id="KW-0812">Transmembrane</keyword>
<reference evidence="9 10" key="1">
    <citation type="submission" date="2023-04" db="EMBL/GenBank/DDBJ databases">
        <title>Forest soil microbial communities from Buena Vista Peninsula, Colon Province, Panama.</title>
        <authorList>
            <person name="Bouskill N."/>
        </authorList>
    </citation>
    <scope>NUCLEOTIDE SEQUENCE [LARGE SCALE GENOMIC DNA]</scope>
    <source>
        <strain evidence="9 10">GGS1</strain>
    </source>
</reference>
<proteinExistence type="inferred from homology"/>
<dbReference type="Gene3D" id="1.10.3720.10">
    <property type="entry name" value="MetI-like"/>
    <property type="match status" value="1"/>
</dbReference>
<evidence type="ECO:0000256" key="5">
    <source>
        <dbReference type="ARBA" id="ARBA00022989"/>
    </source>
</evidence>
<dbReference type="Proteomes" id="UP001160499">
    <property type="component" value="Unassembled WGS sequence"/>
</dbReference>
<keyword evidence="5 7" id="KW-1133">Transmembrane helix</keyword>
<feature type="transmembrane region" description="Helical" evidence="7">
    <location>
        <begin position="33"/>
        <end position="55"/>
    </location>
</feature>
<sequence>MKRSLEGAAKESPEGVVKRGLLRWLPPAWRRPLAVTGGLVAVFWLVIVVAAPLLAPHDPLAQNLPRLASPGAGHWFGTDELGRDVLSRVLYGARVSIPLALLLVAMSLLVGGVLGACAGFFGRWVDETVMRIADLVFAFPTVILAMVVAAALGASLQNAVLAVLVVSWPSYARVTRGLVMGLRNREFVLSGRLLGFSAWRSLRVDILPNVLGPLLVLATLDIGTATLLLSGLSFLGLGAKPPTAEWGAMVADGTQQFDKWWIGVFPGLAILTVVLAFNFLGDTLRDALDPGTARTIGAEKERVA</sequence>
<evidence type="ECO:0000259" key="8">
    <source>
        <dbReference type="PROSITE" id="PS50928"/>
    </source>
</evidence>
<comment type="similarity">
    <text evidence="7">Belongs to the binding-protein-dependent transport system permease family.</text>
</comment>
<evidence type="ECO:0000256" key="7">
    <source>
        <dbReference type="RuleBase" id="RU363032"/>
    </source>
</evidence>
<feature type="transmembrane region" description="Helical" evidence="7">
    <location>
        <begin position="133"/>
        <end position="152"/>
    </location>
</feature>
<evidence type="ECO:0000256" key="3">
    <source>
        <dbReference type="ARBA" id="ARBA00022475"/>
    </source>
</evidence>
<dbReference type="PROSITE" id="PS50928">
    <property type="entry name" value="ABC_TM1"/>
    <property type="match status" value="1"/>
</dbReference>
<dbReference type="SUPFAM" id="SSF161098">
    <property type="entry name" value="MetI-like"/>
    <property type="match status" value="1"/>
</dbReference>
<evidence type="ECO:0000313" key="9">
    <source>
        <dbReference type="EMBL" id="MDH6214859.1"/>
    </source>
</evidence>
<feature type="transmembrane region" description="Helical" evidence="7">
    <location>
        <begin position="214"/>
        <end position="239"/>
    </location>
</feature>
<keyword evidence="3" id="KW-1003">Cell membrane</keyword>
<dbReference type="PANTHER" id="PTHR43386:SF1">
    <property type="entry name" value="D,D-DIPEPTIDE TRANSPORT SYSTEM PERMEASE PROTEIN DDPC-RELATED"/>
    <property type="match status" value="1"/>
</dbReference>
<dbReference type="RefSeq" id="WP_280875882.1">
    <property type="nucleotide sequence ID" value="NZ_JARXVH010000003.1"/>
</dbReference>
<accession>A0ABT6LHL3</accession>
<dbReference type="InterPro" id="IPR050366">
    <property type="entry name" value="BP-dependent_transpt_permease"/>
</dbReference>
<dbReference type="Pfam" id="PF12911">
    <property type="entry name" value="OppC_N"/>
    <property type="match status" value="1"/>
</dbReference>
<keyword evidence="6 7" id="KW-0472">Membrane</keyword>
<keyword evidence="2 7" id="KW-0813">Transport</keyword>
<feature type="transmembrane region" description="Helical" evidence="7">
    <location>
        <begin position="260"/>
        <end position="280"/>
    </location>
</feature>
<gene>
    <name evidence="9" type="ORF">M2283_002142</name>
</gene>
<comment type="subcellular location">
    <subcellularLocation>
        <location evidence="1 7">Cell membrane</location>
        <topology evidence="1 7">Multi-pass membrane protein</topology>
    </subcellularLocation>
</comment>
<dbReference type="InterPro" id="IPR025966">
    <property type="entry name" value="OppC_N"/>
</dbReference>
<evidence type="ECO:0000256" key="1">
    <source>
        <dbReference type="ARBA" id="ARBA00004651"/>
    </source>
</evidence>
<dbReference type="PANTHER" id="PTHR43386">
    <property type="entry name" value="OLIGOPEPTIDE TRANSPORT SYSTEM PERMEASE PROTEIN APPC"/>
    <property type="match status" value="1"/>
</dbReference>
<feature type="transmembrane region" description="Helical" evidence="7">
    <location>
        <begin position="97"/>
        <end position="121"/>
    </location>
</feature>
<evidence type="ECO:0000256" key="4">
    <source>
        <dbReference type="ARBA" id="ARBA00022692"/>
    </source>
</evidence>
<name>A0ABT6LHL3_9ACTN</name>
<dbReference type="InterPro" id="IPR000515">
    <property type="entry name" value="MetI-like"/>
</dbReference>
<organism evidence="9 10">
    <name type="scientific">Streptomyces pseudovenezuelae</name>
    <dbReference type="NCBI Taxonomy" id="67350"/>
    <lineage>
        <taxon>Bacteria</taxon>
        <taxon>Bacillati</taxon>
        <taxon>Actinomycetota</taxon>
        <taxon>Actinomycetes</taxon>
        <taxon>Kitasatosporales</taxon>
        <taxon>Streptomycetaceae</taxon>
        <taxon>Streptomyces</taxon>
        <taxon>Streptomyces aurantiacus group</taxon>
    </lineage>
</organism>
<feature type="domain" description="ABC transmembrane type-1" evidence="8">
    <location>
        <begin position="93"/>
        <end position="281"/>
    </location>
</feature>
<dbReference type="EMBL" id="JARXVH010000003">
    <property type="protein sequence ID" value="MDH6214859.1"/>
    <property type="molecule type" value="Genomic_DNA"/>
</dbReference>
<evidence type="ECO:0000256" key="2">
    <source>
        <dbReference type="ARBA" id="ARBA00022448"/>
    </source>
</evidence>
<dbReference type="InterPro" id="IPR035906">
    <property type="entry name" value="MetI-like_sf"/>
</dbReference>
<evidence type="ECO:0000256" key="6">
    <source>
        <dbReference type="ARBA" id="ARBA00023136"/>
    </source>
</evidence>
<dbReference type="CDD" id="cd06261">
    <property type="entry name" value="TM_PBP2"/>
    <property type="match status" value="1"/>
</dbReference>
<comment type="caution">
    <text evidence="9">The sequence shown here is derived from an EMBL/GenBank/DDBJ whole genome shotgun (WGS) entry which is preliminary data.</text>
</comment>
<dbReference type="Pfam" id="PF00528">
    <property type="entry name" value="BPD_transp_1"/>
    <property type="match status" value="1"/>
</dbReference>
<evidence type="ECO:0000313" key="10">
    <source>
        <dbReference type="Proteomes" id="UP001160499"/>
    </source>
</evidence>
<protein>
    <submittedName>
        <fullName evidence="9">Peptide/nickel transport system permease protein</fullName>
    </submittedName>
</protein>
<keyword evidence="10" id="KW-1185">Reference proteome</keyword>